<reference evidence="16" key="1">
    <citation type="submission" date="2025-08" db="UniProtKB">
        <authorList>
            <consortium name="RefSeq"/>
        </authorList>
    </citation>
    <scope>IDENTIFICATION</scope>
    <source>
        <tissue evidence="16">Gonads</tissue>
    </source>
</reference>
<comment type="function">
    <text evidence="14">Complex I functions in the transfer of electrons from NADH to the respiratory chain. Accessory subunit of the mitochondrial membrane respiratory chain NADH dehydrogenase (Complex I), that is believed not to be involved in catalysis.</text>
</comment>
<keyword evidence="10 14" id="KW-0496">Mitochondrion</keyword>
<keyword evidence="9 14" id="KW-1133">Transmembrane helix</keyword>
<dbReference type="OrthoDB" id="3308at2759"/>
<evidence type="ECO:0000256" key="8">
    <source>
        <dbReference type="ARBA" id="ARBA00022982"/>
    </source>
</evidence>
<keyword evidence="15" id="KW-1185">Reference proteome</keyword>
<evidence type="ECO:0000256" key="13">
    <source>
        <dbReference type="ARBA" id="ARBA00046797"/>
    </source>
</evidence>
<evidence type="ECO:0000256" key="4">
    <source>
        <dbReference type="ARBA" id="ARBA00022448"/>
    </source>
</evidence>
<dbReference type="PANTHER" id="PTHR12966:SF0">
    <property type="entry name" value="NADH DEHYDROGENASE [UBIQUINONE] 1 ALPHA SUBCOMPLEX SUBUNIT 13"/>
    <property type="match status" value="1"/>
</dbReference>
<evidence type="ECO:0000313" key="15">
    <source>
        <dbReference type="Proteomes" id="UP000085678"/>
    </source>
</evidence>
<dbReference type="GO" id="GO:0045271">
    <property type="term" value="C:respiratory chain complex I"/>
    <property type="evidence" value="ECO:0007669"/>
    <property type="project" value="UniProtKB-UniRule"/>
</dbReference>
<name>A0A1S3H0W6_LINAN</name>
<comment type="function">
    <text evidence="12">Accessory subunit of the mitochondrial membrane respiratory chain NADH dehydrogenase (Complex I), that is believed not to be involved in catalysis. Complex I functions in the transfer of electrons from NADH to the respiratory chain. The immediate electron acceptor for the enzyme is believed to be ubiquinone. Involved in the interferon/all-trans-retinoic acid (IFN/RA) induced cell death. This apoptotic activity is inhibited by interaction with viral IRF1. Prevents the transactivation of STAT3 target genes. May play a role in CARD15-mediated innate mucosal responses and serve to regulate intestinal epithelial cell responses to microbes.</text>
</comment>
<evidence type="ECO:0000256" key="11">
    <source>
        <dbReference type="ARBA" id="ARBA00023136"/>
    </source>
</evidence>
<protein>
    <recommendedName>
        <fullName evidence="3 14">NADH dehydrogenase [ubiquinone] 1 alpha subcomplex subunit 13</fullName>
    </recommendedName>
</protein>
<dbReference type="RefSeq" id="XP_013379785.1">
    <property type="nucleotide sequence ID" value="XM_013524331.1"/>
</dbReference>
<evidence type="ECO:0000256" key="2">
    <source>
        <dbReference type="ARBA" id="ARBA00007312"/>
    </source>
</evidence>
<comment type="subcellular location">
    <subcellularLocation>
        <location evidence="1 14">Mitochondrion inner membrane</location>
        <topology evidence="1 14">Single-pass membrane protein</topology>
        <orientation evidence="1 14">Matrix side</orientation>
    </subcellularLocation>
</comment>
<keyword evidence="4 14" id="KW-0813">Transport</keyword>
<evidence type="ECO:0000256" key="9">
    <source>
        <dbReference type="ARBA" id="ARBA00022989"/>
    </source>
</evidence>
<feature type="transmembrane region" description="Helical" evidence="14">
    <location>
        <begin position="32"/>
        <end position="50"/>
    </location>
</feature>
<dbReference type="KEGG" id="lak:106151210"/>
<dbReference type="PANTHER" id="PTHR12966">
    <property type="entry name" value="NADH DEHYDROGENASE UBIQUINONE 1 ALPHA SUBCOMPLEX SUBUNIT 13"/>
    <property type="match status" value="1"/>
</dbReference>
<keyword evidence="5 14" id="KW-0679">Respiratory chain</keyword>
<dbReference type="STRING" id="7574.A0A1S3H0W6"/>
<dbReference type="InParanoid" id="A0A1S3H0W6"/>
<evidence type="ECO:0000313" key="16">
    <source>
        <dbReference type="RefSeq" id="XP_013379785.1"/>
    </source>
</evidence>
<keyword evidence="11 14" id="KW-0472">Membrane</keyword>
<keyword evidence="7 14" id="KW-0999">Mitochondrion inner membrane</keyword>
<keyword evidence="6 14" id="KW-0812">Transmembrane</keyword>
<keyword evidence="8 14" id="KW-0249">Electron transport</keyword>
<gene>
    <name evidence="16" type="primary">LOC106151210</name>
</gene>
<dbReference type="InterPro" id="IPR009346">
    <property type="entry name" value="GRIM-19"/>
</dbReference>
<evidence type="ECO:0000256" key="14">
    <source>
        <dbReference type="RuleBase" id="RU368034"/>
    </source>
</evidence>
<dbReference type="GeneID" id="106151210"/>
<dbReference type="Proteomes" id="UP000085678">
    <property type="component" value="Unplaced"/>
</dbReference>
<evidence type="ECO:0000256" key="6">
    <source>
        <dbReference type="ARBA" id="ARBA00022692"/>
    </source>
</evidence>
<organism evidence="15 16">
    <name type="scientific">Lingula anatina</name>
    <name type="common">Brachiopod</name>
    <name type="synonym">Lingula unguis</name>
    <dbReference type="NCBI Taxonomy" id="7574"/>
    <lineage>
        <taxon>Eukaryota</taxon>
        <taxon>Metazoa</taxon>
        <taxon>Spiralia</taxon>
        <taxon>Lophotrochozoa</taxon>
        <taxon>Brachiopoda</taxon>
        <taxon>Linguliformea</taxon>
        <taxon>Lingulata</taxon>
        <taxon>Lingulida</taxon>
        <taxon>Linguloidea</taxon>
        <taxon>Lingulidae</taxon>
        <taxon>Lingula</taxon>
    </lineage>
</organism>
<evidence type="ECO:0000256" key="3">
    <source>
        <dbReference type="ARBA" id="ARBA00018192"/>
    </source>
</evidence>
<evidence type="ECO:0000256" key="10">
    <source>
        <dbReference type="ARBA" id="ARBA00023128"/>
    </source>
</evidence>
<accession>A0A1S3H0W6</accession>
<dbReference type="Pfam" id="PF06212">
    <property type="entry name" value="GRIM-19"/>
    <property type="match status" value="1"/>
</dbReference>
<comment type="similarity">
    <text evidence="2 14">Belongs to the complex I NDUFA13 subunit family.</text>
</comment>
<dbReference type="AlphaFoldDB" id="A0A1S3H0W6"/>
<sequence>MANIKYRQEMPRPGGYSEPMWQKVPRKNFSGYRWFAFGTAVMGGAIYFHLRNFAAENMGQVHAMDMIAALEPFLTAEKDRMILKQLVKNREEEAELMKDVPGWTVGTYYGKPVYRNPNKRWVIPSGIEFYAHRDLFGSNESIRKRIPIYDEAGNVEKWLRKPHRKHTVLMDESPEYGDSPVKDMVDIQVYPKAPY</sequence>
<dbReference type="GO" id="GO:0005743">
    <property type="term" value="C:mitochondrial inner membrane"/>
    <property type="evidence" value="ECO:0007669"/>
    <property type="project" value="UniProtKB-SubCell"/>
</dbReference>
<evidence type="ECO:0000256" key="7">
    <source>
        <dbReference type="ARBA" id="ARBA00022792"/>
    </source>
</evidence>
<comment type="subunit">
    <text evidence="13">Complex I is composed of 45 different subunits. Interacts with CARD15, but not with CARD4. Interacts with STAT3, but not with STAT1, STAT2 and STAT5A. Interacts with OLFM4.</text>
</comment>
<proteinExistence type="inferred from homology"/>
<evidence type="ECO:0000256" key="1">
    <source>
        <dbReference type="ARBA" id="ARBA00004298"/>
    </source>
</evidence>
<evidence type="ECO:0000256" key="5">
    <source>
        <dbReference type="ARBA" id="ARBA00022660"/>
    </source>
</evidence>
<evidence type="ECO:0000256" key="12">
    <source>
        <dbReference type="ARBA" id="ARBA00045908"/>
    </source>
</evidence>
<dbReference type="FunCoup" id="A0A1S3H0W6">
    <property type="interactions" value="1020"/>
</dbReference>
<dbReference type="OMA" id="WRVGTWY"/>